<reference evidence="6" key="1">
    <citation type="submission" date="2020-06" db="EMBL/GenBank/DDBJ databases">
        <title>Draft genome of Bugula neritina, a colonial animal packing powerful symbionts and potential medicines.</title>
        <authorList>
            <person name="Rayko M."/>
        </authorList>
    </citation>
    <scope>NUCLEOTIDE SEQUENCE [LARGE SCALE GENOMIC DNA]</scope>
    <source>
        <strain evidence="6">Kwan_BN1</strain>
    </source>
</reference>
<dbReference type="GO" id="GO:0050684">
    <property type="term" value="P:regulation of mRNA processing"/>
    <property type="evidence" value="ECO:0007669"/>
    <property type="project" value="TreeGrafter"/>
</dbReference>
<dbReference type="AlphaFoldDB" id="A0A7J7J177"/>
<evidence type="ECO:0000256" key="1">
    <source>
        <dbReference type="ARBA" id="ARBA00004123"/>
    </source>
</evidence>
<feature type="domain" description="SAP" evidence="5">
    <location>
        <begin position="28"/>
        <end position="62"/>
    </location>
</feature>
<sequence length="208" mass="22732">MITWYGRSHLPFPTSPLAQRLARMGKKISELRVVDLKEILEKRGLEKTGIKSVLVERLSKALVEEGHDPNTFTLDDNEAANDSQLSETGNAEGDTSVTEEDPTPGVDGQVKEVQETDKAADSSLVELGDPEEPEQVVEEPVDSEKPVENPAADAESGVVSQEDERVAETGEAVEHELVTNDEEAAEQTSILEDATHLNQSLIVLLQRH</sequence>
<feature type="compositionally biased region" description="Basic and acidic residues" evidence="4">
    <location>
        <begin position="109"/>
        <end position="120"/>
    </location>
</feature>
<dbReference type="InterPro" id="IPR051738">
    <property type="entry name" value="SAF_Modulators"/>
</dbReference>
<dbReference type="PANTHER" id="PTHR15683:SF8">
    <property type="entry name" value="SCAFFOLD ATTACHMENT FACTOR B, ISOFORM B"/>
    <property type="match status" value="1"/>
</dbReference>
<evidence type="ECO:0000256" key="2">
    <source>
        <dbReference type="ARBA" id="ARBA00022884"/>
    </source>
</evidence>
<dbReference type="GO" id="GO:0005634">
    <property type="term" value="C:nucleus"/>
    <property type="evidence" value="ECO:0007669"/>
    <property type="project" value="UniProtKB-SubCell"/>
</dbReference>
<comment type="subcellular location">
    <subcellularLocation>
        <location evidence="1">Nucleus</location>
    </subcellularLocation>
</comment>
<feature type="compositionally biased region" description="Basic and acidic residues" evidence="4">
    <location>
        <begin position="162"/>
        <end position="178"/>
    </location>
</feature>
<dbReference type="SMART" id="SM00513">
    <property type="entry name" value="SAP"/>
    <property type="match status" value="1"/>
</dbReference>
<accession>A0A7J7J177</accession>
<feature type="region of interest" description="Disordered" evidence="4">
    <location>
        <begin position="67"/>
        <end position="187"/>
    </location>
</feature>
<feature type="compositionally biased region" description="Polar residues" evidence="4">
    <location>
        <begin position="70"/>
        <end position="96"/>
    </location>
</feature>
<dbReference type="SUPFAM" id="SSF68906">
    <property type="entry name" value="SAP domain"/>
    <property type="match status" value="1"/>
</dbReference>
<evidence type="ECO:0000259" key="5">
    <source>
        <dbReference type="PROSITE" id="PS50800"/>
    </source>
</evidence>
<organism evidence="6 7">
    <name type="scientific">Bugula neritina</name>
    <name type="common">Brown bryozoan</name>
    <name type="synonym">Sertularia neritina</name>
    <dbReference type="NCBI Taxonomy" id="10212"/>
    <lineage>
        <taxon>Eukaryota</taxon>
        <taxon>Metazoa</taxon>
        <taxon>Spiralia</taxon>
        <taxon>Lophotrochozoa</taxon>
        <taxon>Bryozoa</taxon>
        <taxon>Gymnolaemata</taxon>
        <taxon>Cheilostomatida</taxon>
        <taxon>Flustrina</taxon>
        <taxon>Buguloidea</taxon>
        <taxon>Bugulidae</taxon>
        <taxon>Bugula</taxon>
    </lineage>
</organism>
<evidence type="ECO:0000256" key="3">
    <source>
        <dbReference type="ARBA" id="ARBA00023242"/>
    </source>
</evidence>
<dbReference type="InterPro" id="IPR036361">
    <property type="entry name" value="SAP_dom_sf"/>
</dbReference>
<dbReference type="GO" id="GO:0003723">
    <property type="term" value="F:RNA binding"/>
    <property type="evidence" value="ECO:0007669"/>
    <property type="project" value="UniProtKB-KW"/>
</dbReference>
<dbReference type="GO" id="GO:0043565">
    <property type="term" value="F:sequence-specific DNA binding"/>
    <property type="evidence" value="ECO:0007669"/>
    <property type="project" value="TreeGrafter"/>
</dbReference>
<dbReference type="OrthoDB" id="79455at2759"/>
<keyword evidence="7" id="KW-1185">Reference proteome</keyword>
<dbReference type="InterPro" id="IPR003034">
    <property type="entry name" value="SAP_dom"/>
</dbReference>
<dbReference type="Gene3D" id="1.10.720.30">
    <property type="entry name" value="SAP domain"/>
    <property type="match status" value="1"/>
</dbReference>
<dbReference type="PROSITE" id="PS50800">
    <property type="entry name" value="SAP"/>
    <property type="match status" value="1"/>
</dbReference>
<keyword evidence="3" id="KW-0539">Nucleus</keyword>
<evidence type="ECO:0000256" key="4">
    <source>
        <dbReference type="SAM" id="MobiDB-lite"/>
    </source>
</evidence>
<keyword evidence="2" id="KW-0694">RNA-binding</keyword>
<dbReference type="PANTHER" id="PTHR15683">
    <property type="entry name" value="SCAFFOLD ATTACHMENT FACTOR B-RELATED"/>
    <property type="match status" value="1"/>
</dbReference>
<name>A0A7J7J177_BUGNE</name>
<feature type="compositionally biased region" description="Acidic residues" evidence="4">
    <location>
        <begin position="128"/>
        <end position="141"/>
    </location>
</feature>
<proteinExistence type="predicted"/>
<dbReference type="Proteomes" id="UP000593567">
    <property type="component" value="Unassembled WGS sequence"/>
</dbReference>
<protein>
    <submittedName>
        <fullName evidence="6">SLTM</fullName>
    </submittedName>
</protein>
<evidence type="ECO:0000313" key="7">
    <source>
        <dbReference type="Proteomes" id="UP000593567"/>
    </source>
</evidence>
<dbReference type="GO" id="GO:0006357">
    <property type="term" value="P:regulation of transcription by RNA polymerase II"/>
    <property type="evidence" value="ECO:0007669"/>
    <property type="project" value="TreeGrafter"/>
</dbReference>
<comment type="caution">
    <text evidence="6">The sequence shown here is derived from an EMBL/GenBank/DDBJ whole genome shotgun (WGS) entry which is preliminary data.</text>
</comment>
<gene>
    <name evidence="6" type="ORF">EB796_021874</name>
</gene>
<dbReference type="EMBL" id="VXIV02003210">
    <property type="protein sequence ID" value="KAF6019835.1"/>
    <property type="molecule type" value="Genomic_DNA"/>
</dbReference>
<evidence type="ECO:0000313" key="6">
    <source>
        <dbReference type="EMBL" id="KAF6019835.1"/>
    </source>
</evidence>
<dbReference type="Pfam" id="PF02037">
    <property type="entry name" value="SAP"/>
    <property type="match status" value="1"/>
</dbReference>